<dbReference type="AlphaFoldDB" id="A0A0R3RP13"/>
<accession>A0A0R3RP13</accession>
<reference evidence="3" key="1">
    <citation type="submission" date="2017-02" db="UniProtKB">
        <authorList>
            <consortium name="WormBaseParasite"/>
        </authorList>
    </citation>
    <scope>IDENTIFICATION</scope>
</reference>
<evidence type="ECO:0000256" key="1">
    <source>
        <dbReference type="SAM" id="MobiDB-lite"/>
    </source>
</evidence>
<dbReference type="STRING" id="1147741.A0A0R3RP13"/>
<organism evidence="2 3">
    <name type="scientific">Elaeophora elaphi</name>
    <dbReference type="NCBI Taxonomy" id="1147741"/>
    <lineage>
        <taxon>Eukaryota</taxon>
        <taxon>Metazoa</taxon>
        <taxon>Ecdysozoa</taxon>
        <taxon>Nematoda</taxon>
        <taxon>Chromadorea</taxon>
        <taxon>Rhabditida</taxon>
        <taxon>Spirurina</taxon>
        <taxon>Spiruromorpha</taxon>
        <taxon>Filarioidea</taxon>
        <taxon>Onchocercidae</taxon>
        <taxon>Elaeophora</taxon>
    </lineage>
</organism>
<sequence length="80" mass="8452">MLGGTLTSNDNITLSNGSNNRDDTSTCTGTITITINNNQCKRDDCGNRLDAMVRKLANWQKEKETAAAAILASGSTGVSM</sequence>
<feature type="compositionally biased region" description="Polar residues" evidence="1">
    <location>
        <begin position="1"/>
        <end position="19"/>
    </location>
</feature>
<evidence type="ECO:0000313" key="3">
    <source>
        <dbReference type="WBParaSite" id="EEL_0000322401-mRNA-1"/>
    </source>
</evidence>
<proteinExistence type="predicted"/>
<evidence type="ECO:0000313" key="2">
    <source>
        <dbReference type="Proteomes" id="UP000050640"/>
    </source>
</evidence>
<dbReference type="Proteomes" id="UP000050640">
    <property type="component" value="Unplaced"/>
</dbReference>
<name>A0A0R3RP13_9BILA</name>
<feature type="region of interest" description="Disordered" evidence="1">
    <location>
        <begin position="1"/>
        <end position="24"/>
    </location>
</feature>
<keyword evidence="2" id="KW-1185">Reference proteome</keyword>
<protein>
    <submittedName>
        <fullName evidence="3">Adhesin</fullName>
    </submittedName>
</protein>
<dbReference type="WBParaSite" id="EEL_0000322401-mRNA-1">
    <property type="protein sequence ID" value="EEL_0000322401-mRNA-1"/>
    <property type="gene ID" value="EEL_0000322401"/>
</dbReference>